<name>A0ABS5NK09_TSUPA</name>
<comment type="caution">
    <text evidence="2">The sequence shown here is derived from an EMBL/GenBank/DDBJ whole genome shotgun (WGS) entry which is preliminary data.</text>
</comment>
<accession>A0ABS5NK09</accession>
<dbReference type="Proteomes" id="UP000676853">
    <property type="component" value="Unassembled WGS sequence"/>
</dbReference>
<keyword evidence="1" id="KW-0812">Transmembrane</keyword>
<feature type="transmembrane region" description="Helical" evidence="1">
    <location>
        <begin position="20"/>
        <end position="44"/>
    </location>
</feature>
<reference evidence="2 3" key="1">
    <citation type="submission" date="2021-04" db="EMBL/GenBank/DDBJ databases">
        <title>Whole genome sequence analysis of a thiophenic sulfur metabolizing bacteria.</title>
        <authorList>
            <person name="Akhtar N."/>
            <person name="Akram J."/>
            <person name="Aslam A."/>
        </authorList>
    </citation>
    <scope>NUCLEOTIDE SEQUENCE [LARGE SCALE GENOMIC DNA]</scope>
    <source>
        <strain evidence="2 3">3OW</strain>
    </source>
</reference>
<evidence type="ECO:0008006" key="4">
    <source>
        <dbReference type="Google" id="ProtNLM"/>
    </source>
</evidence>
<protein>
    <recommendedName>
        <fullName evidence="4">SHOCT domain-containing protein</fullName>
    </recommendedName>
</protein>
<keyword evidence="1" id="KW-1133">Transmembrane helix</keyword>
<evidence type="ECO:0000313" key="3">
    <source>
        <dbReference type="Proteomes" id="UP000676853"/>
    </source>
</evidence>
<keyword evidence="3" id="KW-1185">Reference proteome</keyword>
<gene>
    <name evidence="2" type="ORF">KFZ73_25815</name>
</gene>
<dbReference type="RefSeq" id="WP_212555594.1">
    <property type="nucleotide sequence ID" value="NZ_JAGXOE010000325.1"/>
</dbReference>
<dbReference type="EMBL" id="JAGXOE010000325">
    <property type="protein sequence ID" value="MBS4104634.1"/>
    <property type="molecule type" value="Genomic_DNA"/>
</dbReference>
<evidence type="ECO:0000256" key="1">
    <source>
        <dbReference type="SAM" id="Phobius"/>
    </source>
</evidence>
<evidence type="ECO:0000313" key="2">
    <source>
        <dbReference type="EMBL" id="MBS4104634.1"/>
    </source>
</evidence>
<keyword evidence="1" id="KW-0472">Membrane</keyword>
<proteinExistence type="predicted"/>
<organism evidence="2 3">
    <name type="scientific">Tsukamurella paurometabola</name>
    <name type="common">Corynebacterium paurometabolum</name>
    <dbReference type="NCBI Taxonomy" id="2061"/>
    <lineage>
        <taxon>Bacteria</taxon>
        <taxon>Bacillati</taxon>
        <taxon>Actinomycetota</taxon>
        <taxon>Actinomycetes</taxon>
        <taxon>Mycobacteriales</taxon>
        <taxon>Tsukamurellaceae</taxon>
        <taxon>Tsukamurella</taxon>
    </lineage>
</organism>
<sequence>MFPTTPEPQQDSLSAFMEVAFPIFFGVLGLGIVSIFVAIVVSAVKNNRAARERGVDLTTLDTELRIQALQSQVLAAGRTLEERLAEIDDLAERGVIDADERAAARAKILAEG</sequence>